<accession>A0A139SQ35</accession>
<dbReference type="AlphaFoldDB" id="A0A139SQ35"/>
<comment type="caution">
    <text evidence="1">The sequence shown here is derived from an EMBL/GenBank/DDBJ whole genome shotgun (WGS) entry which is preliminary data.</text>
</comment>
<organism evidence="1 2">
    <name type="scientific">Cephaloticoccus primus</name>
    <dbReference type="NCBI Taxonomy" id="1548207"/>
    <lineage>
        <taxon>Bacteria</taxon>
        <taxon>Pseudomonadati</taxon>
        <taxon>Verrucomicrobiota</taxon>
        <taxon>Opitutia</taxon>
        <taxon>Opitutales</taxon>
        <taxon>Opitutaceae</taxon>
        <taxon>Cephaloticoccus</taxon>
    </lineage>
</organism>
<reference evidence="2" key="1">
    <citation type="submission" date="2016-02" db="EMBL/GenBank/DDBJ databases">
        <authorList>
            <person name="Sanders J.G."/>
            <person name="Lin J.Y."/>
            <person name="Wertz J.T."/>
            <person name="Russell J.A."/>
            <person name="Moreau C.S."/>
            <person name="Powell S."/>
        </authorList>
    </citation>
    <scope>NUCLEOTIDE SEQUENCE [LARGE SCALE GENOMIC DNA]</scope>
    <source>
        <strain evidence="2">CAG34</strain>
    </source>
</reference>
<dbReference type="Proteomes" id="UP000070058">
    <property type="component" value="Unassembled WGS sequence"/>
</dbReference>
<evidence type="ECO:0000313" key="2">
    <source>
        <dbReference type="Proteomes" id="UP000070058"/>
    </source>
</evidence>
<keyword evidence="2" id="KW-1185">Reference proteome</keyword>
<evidence type="ECO:0000313" key="1">
    <source>
        <dbReference type="EMBL" id="KXU36571.1"/>
    </source>
</evidence>
<protein>
    <submittedName>
        <fullName evidence="1">Uncharacterized protein</fullName>
    </submittedName>
</protein>
<sequence>MLLLSPWLLPVKGCRVRIWRARAHQKIGVQRRKQSRHLIKAGPLGRGFNRGNPPLADTKFFPELLL</sequence>
<name>A0A139SQ35_9BACT</name>
<gene>
    <name evidence="1" type="ORF">AXK11_04280</name>
</gene>
<dbReference type="EMBL" id="LSZQ01000030">
    <property type="protein sequence ID" value="KXU36571.1"/>
    <property type="molecule type" value="Genomic_DNA"/>
</dbReference>
<proteinExistence type="predicted"/>